<gene>
    <name evidence="2" type="ORF">WR25_08953</name>
</gene>
<sequence>MAGELGRDMACGRGMHRQIGQDRGGLRLAVLPVRLAHDRARARLMHLRHEGEVTHRPIGDEARRRAAADPADRPAGHRAGEFGHVRLGIAGAHAERVQLHDLAGEVFVEAGAAAALGAQPKRAVGADRHRLIEVDQHRRMPLDGEQHVGEAAHDVRADRLILQRAGEADQFELVGRSGEMVRPEMHQPFGEGRRRGERGGGAQADEVGVIVLREPPGILSRDLLRAAFFLRGRWGCHDGGRHVGRHRRNRRRGWWCHDRRRSGNALPGHCGLPNGPLFGLISGDILRHRGAGRGGGQHGRGGLIGVDLVEQPPFGIAGRLLPPRGPQAKPVHCYGSVRHHDSLHLVRVGIIEVCRRKPFGQVDVADQFAVARDGVAVGHAGDEVGDVAAAGGLFRRHVGGPFGTHRRGIVAIGGEQAADDTMRGIRRRELARVVIKVGVHEAFEVALLLAHRRREATQRLARCAHVIDGGDARRGDAPARFLDQVVDHHADLAAHQLMRQPARRDVGEARTRRIPAARDDRHREQLVERQQPGAQAVVDVVVVVSDIVGDRGDLRLQAGVAGQPGWRTGPLCLASPSSISHVRLRPSKRG</sequence>
<accession>A0A2A2KER1</accession>
<dbReference type="Proteomes" id="UP000218231">
    <property type="component" value="Unassembled WGS sequence"/>
</dbReference>
<evidence type="ECO:0000313" key="2">
    <source>
        <dbReference type="EMBL" id="PAV72329.1"/>
    </source>
</evidence>
<keyword evidence="3" id="KW-1185">Reference proteome</keyword>
<evidence type="ECO:0000256" key="1">
    <source>
        <dbReference type="SAM" id="MobiDB-lite"/>
    </source>
</evidence>
<comment type="caution">
    <text evidence="2">The sequence shown here is derived from an EMBL/GenBank/DDBJ whole genome shotgun (WGS) entry which is preliminary data.</text>
</comment>
<name>A0A2A2KER1_9BILA</name>
<feature type="region of interest" description="Disordered" evidence="1">
    <location>
        <begin position="56"/>
        <end position="79"/>
    </location>
</feature>
<reference evidence="2 3" key="1">
    <citation type="journal article" date="2017" name="Curr. Biol.">
        <title>Genome architecture and evolution of a unichromosomal asexual nematode.</title>
        <authorList>
            <person name="Fradin H."/>
            <person name="Zegar C."/>
            <person name="Gutwein M."/>
            <person name="Lucas J."/>
            <person name="Kovtun M."/>
            <person name="Corcoran D."/>
            <person name="Baugh L.R."/>
            <person name="Kiontke K."/>
            <person name="Gunsalus K."/>
            <person name="Fitch D.H."/>
            <person name="Piano F."/>
        </authorList>
    </citation>
    <scope>NUCLEOTIDE SEQUENCE [LARGE SCALE GENOMIC DNA]</scope>
    <source>
        <strain evidence="2">PF1309</strain>
    </source>
</reference>
<dbReference type="AlphaFoldDB" id="A0A2A2KER1"/>
<dbReference type="EMBL" id="LIAE01008825">
    <property type="protein sequence ID" value="PAV72329.1"/>
    <property type="molecule type" value="Genomic_DNA"/>
</dbReference>
<organism evidence="2 3">
    <name type="scientific">Diploscapter pachys</name>
    <dbReference type="NCBI Taxonomy" id="2018661"/>
    <lineage>
        <taxon>Eukaryota</taxon>
        <taxon>Metazoa</taxon>
        <taxon>Ecdysozoa</taxon>
        <taxon>Nematoda</taxon>
        <taxon>Chromadorea</taxon>
        <taxon>Rhabditida</taxon>
        <taxon>Rhabditina</taxon>
        <taxon>Rhabditomorpha</taxon>
        <taxon>Rhabditoidea</taxon>
        <taxon>Rhabditidae</taxon>
        <taxon>Diploscapter</taxon>
    </lineage>
</organism>
<proteinExistence type="predicted"/>
<evidence type="ECO:0000313" key="3">
    <source>
        <dbReference type="Proteomes" id="UP000218231"/>
    </source>
</evidence>
<protein>
    <submittedName>
        <fullName evidence="2">Uncharacterized protein</fullName>
    </submittedName>
</protein>